<organism evidence="1 2">
    <name type="scientific">Microbulbifer pacificus</name>
    <dbReference type="NCBI Taxonomy" id="407164"/>
    <lineage>
        <taxon>Bacteria</taxon>
        <taxon>Pseudomonadati</taxon>
        <taxon>Pseudomonadota</taxon>
        <taxon>Gammaproteobacteria</taxon>
        <taxon>Cellvibrionales</taxon>
        <taxon>Microbulbiferaceae</taxon>
        <taxon>Microbulbifer</taxon>
    </lineage>
</organism>
<protein>
    <recommendedName>
        <fullName evidence="3">YkuD domain-containing protein</fullName>
    </recommendedName>
</protein>
<evidence type="ECO:0000313" key="1">
    <source>
        <dbReference type="EMBL" id="WOX04720.1"/>
    </source>
</evidence>
<name>A0AAU0MVZ2_9GAMM</name>
<accession>A0AAU0MVZ2</accession>
<sequence>MHPAQAGLQKREGDGKAPAGIFRLGDAFGYASSIDTGLGYQPMTAQHYCIDIPASPLYNQTVDAGKVGTDAVKGSSEGMRRDIHYGDQQYRKGIFVAHNPENRPGAGSCIFMHLWEAPSIPTAGCTAMSEGHMDAVLQWLDATQQPIYIALPRAEYERLREDWALPSL</sequence>
<dbReference type="AlphaFoldDB" id="A0AAU0MVZ2"/>
<proteinExistence type="predicted"/>
<reference evidence="1 2" key="1">
    <citation type="submission" date="2023-10" db="EMBL/GenBank/DDBJ databases">
        <title>Description of Microbulbifer bruguierae sp. nov., isolated from the sediments of mangrove plant Bruguiera sexangula and comparative genomic analyses of the genus Microbulbifer.</title>
        <authorList>
            <person name="Long M."/>
        </authorList>
    </citation>
    <scope>NUCLEOTIDE SEQUENCE [LARGE SCALE GENOMIC DNA]</scope>
    <source>
        <strain evidence="1 2">SPO729</strain>
    </source>
</reference>
<evidence type="ECO:0000313" key="2">
    <source>
        <dbReference type="Proteomes" id="UP001302477"/>
    </source>
</evidence>
<dbReference type="PANTHER" id="PTHR38589:SF1">
    <property type="entry name" value="BLR0621 PROTEIN"/>
    <property type="match status" value="1"/>
</dbReference>
<gene>
    <name evidence="1" type="ORF">R5R33_13355</name>
</gene>
<evidence type="ECO:0008006" key="3">
    <source>
        <dbReference type="Google" id="ProtNLM"/>
    </source>
</evidence>
<keyword evidence="2" id="KW-1185">Reference proteome</keyword>
<dbReference type="EMBL" id="CP137555">
    <property type="protein sequence ID" value="WOX04720.1"/>
    <property type="molecule type" value="Genomic_DNA"/>
</dbReference>
<dbReference type="KEGG" id="mpaf:R5R33_13355"/>
<dbReference type="PANTHER" id="PTHR38589">
    <property type="entry name" value="BLR0621 PROTEIN"/>
    <property type="match status" value="1"/>
</dbReference>
<dbReference type="Proteomes" id="UP001302477">
    <property type="component" value="Chromosome"/>
</dbReference>